<organism evidence="4 5">
    <name type="scientific">Rhodopseudomonas palustris</name>
    <dbReference type="NCBI Taxonomy" id="1076"/>
    <lineage>
        <taxon>Bacteria</taxon>
        <taxon>Pseudomonadati</taxon>
        <taxon>Pseudomonadota</taxon>
        <taxon>Alphaproteobacteria</taxon>
        <taxon>Hyphomicrobiales</taxon>
        <taxon>Nitrobacteraceae</taxon>
        <taxon>Rhodopseudomonas</taxon>
    </lineage>
</organism>
<feature type="domain" description="Amidohydrolase-related" evidence="3">
    <location>
        <begin position="57"/>
        <end position="418"/>
    </location>
</feature>
<name>A0A418VD62_RHOPL</name>
<dbReference type="SUPFAM" id="SSF51338">
    <property type="entry name" value="Composite domain of metallo-dependent hydrolases"/>
    <property type="match status" value="2"/>
</dbReference>
<reference evidence="4 5" key="1">
    <citation type="submission" date="2018-09" db="EMBL/GenBank/DDBJ databases">
        <title>Draft genome sequence of Rhodopseudomonas palustris 2.1.18.</title>
        <authorList>
            <person name="Robertson S.L."/>
            <person name="Meyer T.E."/>
            <person name="Kyndt J.A."/>
        </authorList>
    </citation>
    <scope>NUCLEOTIDE SEQUENCE [LARGE SCALE GENOMIC DNA]</scope>
    <source>
        <strain evidence="4 5">2.1.18</strain>
    </source>
</reference>
<proteinExistence type="inferred from homology"/>
<evidence type="ECO:0000259" key="3">
    <source>
        <dbReference type="Pfam" id="PF01979"/>
    </source>
</evidence>
<dbReference type="Proteomes" id="UP000285523">
    <property type="component" value="Unassembled WGS sequence"/>
</dbReference>
<dbReference type="GO" id="GO:0016810">
    <property type="term" value="F:hydrolase activity, acting on carbon-nitrogen (but not peptide) bonds"/>
    <property type="evidence" value="ECO:0007669"/>
    <property type="project" value="InterPro"/>
</dbReference>
<evidence type="ECO:0000256" key="2">
    <source>
        <dbReference type="ARBA" id="ARBA00022801"/>
    </source>
</evidence>
<evidence type="ECO:0000256" key="1">
    <source>
        <dbReference type="ARBA" id="ARBA00006745"/>
    </source>
</evidence>
<dbReference type="InterPro" id="IPR011059">
    <property type="entry name" value="Metal-dep_hydrolase_composite"/>
</dbReference>
<gene>
    <name evidence="4" type="ORF">D4Q52_13105</name>
</gene>
<dbReference type="Pfam" id="PF01979">
    <property type="entry name" value="Amidohydro_1"/>
    <property type="match status" value="1"/>
</dbReference>
<dbReference type="OrthoDB" id="9796020at2"/>
<dbReference type="PANTHER" id="PTHR43794">
    <property type="entry name" value="AMINOHYDROLASE SSNA-RELATED"/>
    <property type="match status" value="1"/>
</dbReference>
<dbReference type="PANTHER" id="PTHR43794:SF11">
    <property type="entry name" value="AMIDOHYDROLASE-RELATED DOMAIN-CONTAINING PROTEIN"/>
    <property type="match status" value="1"/>
</dbReference>
<dbReference type="AlphaFoldDB" id="A0A418VD62"/>
<dbReference type="SUPFAM" id="SSF51556">
    <property type="entry name" value="Metallo-dependent hydrolases"/>
    <property type="match status" value="1"/>
</dbReference>
<dbReference type="RefSeq" id="WP_119857012.1">
    <property type="nucleotide sequence ID" value="NZ_QYYD01000012.1"/>
</dbReference>
<dbReference type="InterPro" id="IPR050287">
    <property type="entry name" value="MTA/SAH_deaminase"/>
</dbReference>
<dbReference type="InterPro" id="IPR006680">
    <property type="entry name" value="Amidohydro-rel"/>
</dbReference>
<dbReference type="Gene3D" id="2.30.40.10">
    <property type="entry name" value="Urease, subunit C, domain 1"/>
    <property type="match status" value="1"/>
</dbReference>
<dbReference type="EMBL" id="QYYD01000012">
    <property type="protein sequence ID" value="RJF74098.1"/>
    <property type="molecule type" value="Genomic_DNA"/>
</dbReference>
<protein>
    <submittedName>
        <fullName evidence="4">Amidohydrolase</fullName>
    </submittedName>
</protein>
<comment type="caution">
    <text evidence="4">The sequence shown here is derived from an EMBL/GenBank/DDBJ whole genome shotgun (WGS) entry which is preliminary data.</text>
</comment>
<comment type="similarity">
    <text evidence="1">Belongs to the metallo-dependent hydrolases superfamily. ATZ/TRZ family.</text>
</comment>
<accession>A0A418VD62</accession>
<evidence type="ECO:0000313" key="4">
    <source>
        <dbReference type="EMBL" id="RJF74098.1"/>
    </source>
</evidence>
<keyword evidence="2 4" id="KW-0378">Hydrolase</keyword>
<dbReference type="Gene3D" id="3.20.20.140">
    <property type="entry name" value="Metal-dependent hydrolases"/>
    <property type="match status" value="1"/>
</dbReference>
<dbReference type="CDD" id="cd01298">
    <property type="entry name" value="ATZ_TRZ_like"/>
    <property type="match status" value="1"/>
</dbReference>
<evidence type="ECO:0000313" key="5">
    <source>
        <dbReference type="Proteomes" id="UP000285523"/>
    </source>
</evidence>
<dbReference type="InterPro" id="IPR032466">
    <property type="entry name" value="Metal_Hydrolase"/>
</dbReference>
<sequence>MTRTAIQHGLVLTMDGAGRIIQDGLVVIEGRDIVAVGPFDAALAATCDAVIDATGRIVLPGLINSHTHLCMTFGRTIGPERRLLEWLDLIMPIMAAMDEDALYAAELLGCVENIKNGNTSLVENIFMPPQAGSDIEDAAFRALRDSGIRGTVARATEARAFAPRFCETSAEQASRVARLAGRWHGAESGRLRLSIGPLLPWVLDEAGFRITRRIARDNGLALHMHVAESPEFNRMIAQHFGRDIRQVELLEEVGCLGPDVQAIACSDVSPHEIELLAASGTAVLFDPPTRLFWGTGFPPIREFITAGITCGLATNGAAANCGQDVFESMKYACATAKTAANDPEALTAARALQMATVEGARAIGQPDTGSIEIGKRADLITIEARQPHLSPLFDPQKALVYSARGADVRDAVIDGRLVMRDRKVLTVDEDALLAEVDQVARRCAARAGIALPELRITRESDHA</sequence>